<feature type="transmembrane region" description="Helical" evidence="1">
    <location>
        <begin position="16"/>
        <end position="34"/>
    </location>
</feature>
<dbReference type="Proteomes" id="UP000076574">
    <property type="component" value="Unassembled WGS sequence"/>
</dbReference>
<keyword evidence="4" id="KW-1185">Reference proteome</keyword>
<feature type="domain" description="DUF1468" evidence="2">
    <location>
        <begin position="19"/>
        <end position="154"/>
    </location>
</feature>
<evidence type="ECO:0000313" key="4">
    <source>
        <dbReference type="Proteomes" id="UP000076574"/>
    </source>
</evidence>
<comment type="caution">
    <text evidence="3">The sequence shown here is derived from an EMBL/GenBank/DDBJ whole genome shotgun (WGS) entry which is preliminary data.</text>
</comment>
<dbReference type="Pfam" id="PF07331">
    <property type="entry name" value="TctB"/>
    <property type="match status" value="1"/>
</dbReference>
<reference evidence="3 4" key="1">
    <citation type="submission" date="2016-03" db="EMBL/GenBank/DDBJ databases">
        <title>Microsymbionts genomes from the relict species Vavilovia formosa (Stev.) Fed.</title>
        <authorList>
            <person name="Kopat V."/>
            <person name="Chirak E."/>
            <person name="Kimeklis A."/>
            <person name="Andronov E."/>
        </authorList>
    </citation>
    <scope>NUCLEOTIDE SEQUENCE [LARGE SCALE GENOMIC DNA]</scope>
    <source>
        <strain evidence="3 4">Vaf07</strain>
    </source>
</reference>
<dbReference type="InterPro" id="IPR009936">
    <property type="entry name" value="DUF1468"/>
</dbReference>
<dbReference type="RefSeq" id="WP_068728701.1">
    <property type="nucleotide sequence ID" value="NZ_LVYV01000001.1"/>
</dbReference>
<dbReference type="AlphaFoldDB" id="A0A161STT9"/>
<feature type="transmembrane region" description="Helical" evidence="1">
    <location>
        <begin position="89"/>
        <end position="118"/>
    </location>
</feature>
<feature type="transmembrane region" description="Helical" evidence="1">
    <location>
        <begin position="46"/>
        <end position="69"/>
    </location>
</feature>
<evidence type="ECO:0000256" key="1">
    <source>
        <dbReference type="SAM" id="Phobius"/>
    </source>
</evidence>
<gene>
    <name evidence="3" type="ORF">A4A58_00080</name>
</gene>
<keyword evidence="1" id="KW-0472">Membrane</keyword>
<organism evidence="3 4">
    <name type="scientific">Tardiphaga robiniae</name>
    <dbReference type="NCBI Taxonomy" id="943830"/>
    <lineage>
        <taxon>Bacteria</taxon>
        <taxon>Pseudomonadati</taxon>
        <taxon>Pseudomonadota</taxon>
        <taxon>Alphaproteobacteria</taxon>
        <taxon>Hyphomicrobiales</taxon>
        <taxon>Nitrobacteraceae</taxon>
        <taxon>Tardiphaga</taxon>
    </lineage>
</organism>
<dbReference type="OrthoDB" id="7375734at2"/>
<accession>A0A161STT9</accession>
<keyword evidence="1" id="KW-1133">Transmembrane helix</keyword>
<keyword evidence="1" id="KW-0812">Transmembrane</keyword>
<sequence>MTDQTRPPFRLNNSELWTGVLGIALGVFVIRSGLKLKLGTINDPGSGFMLFYIGLLMCAFAVTIILASVTEGGPTFGSRWEGASWGKPGAIIVILSAYAFALEPLGFLISTIPLMLLLLRVIDPVRWTLAIPLAVLAPVGVWWVLKRGLLIQLPSGMFEIG</sequence>
<evidence type="ECO:0000259" key="2">
    <source>
        <dbReference type="Pfam" id="PF07331"/>
    </source>
</evidence>
<protein>
    <submittedName>
        <fullName evidence="3">Tripartite tricarboxylate transporter TctB</fullName>
    </submittedName>
</protein>
<name>A0A161STT9_9BRAD</name>
<dbReference type="STRING" id="943830.A4A58_00080"/>
<proteinExistence type="predicted"/>
<evidence type="ECO:0000313" key="3">
    <source>
        <dbReference type="EMBL" id="KZD24932.1"/>
    </source>
</evidence>
<feature type="transmembrane region" description="Helical" evidence="1">
    <location>
        <begin position="125"/>
        <end position="145"/>
    </location>
</feature>
<dbReference type="EMBL" id="LVYV01000001">
    <property type="protein sequence ID" value="KZD24932.1"/>
    <property type="molecule type" value="Genomic_DNA"/>
</dbReference>